<dbReference type="InterPro" id="IPR000182">
    <property type="entry name" value="GNAT_dom"/>
</dbReference>
<keyword evidence="5" id="KW-0614">Plasmid</keyword>
<dbReference type="InterPro" id="IPR050832">
    <property type="entry name" value="Bact_Acetyltransf"/>
</dbReference>
<name>A0A8T8CAI8_PSEYM</name>
<evidence type="ECO:0000313" key="4">
    <source>
        <dbReference type="EMBL" id="QHF00513.1"/>
    </source>
</evidence>
<evidence type="ECO:0000256" key="1">
    <source>
        <dbReference type="ARBA" id="ARBA00022679"/>
    </source>
</evidence>
<dbReference type="Pfam" id="PF00583">
    <property type="entry name" value="Acetyltransf_1"/>
    <property type="match status" value="1"/>
</dbReference>
<evidence type="ECO:0000259" key="3">
    <source>
        <dbReference type="PROSITE" id="PS51186"/>
    </source>
</evidence>
<evidence type="ECO:0000313" key="6">
    <source>
        <dbReference type="Proteomes" id="UP000003811"/>
    </source>
</evidence>
<dbReference type="SUPFAM" id="SSF55729">
    <property type="entry name" value="Acyl-CoA N-acyltransferases (Nat)"/>
    <property type="match status" value="1"/>
</dbReference>
<reference evidence="5" key="2">
    <citation type="submission" date="2019-12" db="EMBL/GenBank/DDBJ databases">
        <title>A complete genome sequence for Pseudomonas syringae pv. maculicola ES4326.</title>
        <authorList>
            <person name="Baltrus D.A."/>
            <person name="Clark M."/>
        </authorList>
    </citation>
    <scope>NUCLEOTIDE SEQUENCE</scope>
    <source>
        <strain evidence="5">ES4326</strain>
        <plasmid evidence="5">pPma4326F</plasmid>
    </source>
</reference>
<evidence type="ECO:0000313" key="5">
    <source>
        <dbReference type="EMBL" id="QHF00683.1"/>
    </source>
</evidence>
<dbReference type="EMBL" id="CP047261">
    <property type="protein sequence ID" value="QHF00513.1"/>
    <property type="molecule type" value="Genomic_DNA"/>
</dbReference>
<sequence length="166" mass="18574">MNLSQLLERRPLKTPLLISFESPDQPEVVALIEELDAYQAPLYPAESNHGIDIAALSSKNVLFAVGRSDNEGSVTCGALLLCPMYGELKRMFTKPAFRGKGFASSLLAALESEARKQRCFHLMLETGYLQSDAISFYERSGYQRRGPFGRYEDDPNSVFLEKFLTP</sequence>
<feature type="domain" description="N-acetyltransferase" evidence="3">
    <location>
        <begin position="15"/>
        <end position="165"/>
    </location>
</feature>
<geneLocation type="plasmid" evidence="5 6">
    <name>pPma4326F</name>
</geneLocation>
<gene>
    <name evidence="4" type="ORF">PMA4326_028790</name>
    <name evidence="5" type="ORF">PMA4326_029750</name>
</gene>
<reference evidence="5 6" key="1">
    <citation type="journal article" date="2011" name="PLoS Pathog.">
        <title>Dynamic evolution of pathogenicity revealed by sequencing and comparative genomics of 19 Pseudomonas syringae isolates.</title>
        <authorList>
            <person name="Baltrus D.A."/>
            <person name="Nishimura M.T."/>
            <person name="Romanchuk A."/>
            <person name="Chang J.H."/>
            <person name="Mukhtar M.S."/>
            <person name="Cherkis K."/>
            <person name="Roach J."/>
            <person name="Grant S.R."/>
            <person name="Jones C.D."/>
            <person name="Dangl J.L."/>
        </authorList>
    </citation>
    <scope>NUCLEOTIDE SEQUENCE [LARGE SCALE GENOMIC DNA]</scope>
    <source>
        <strain evidence="5 6">ES4326</strain>
    </source>
</reference>
<dbReference type="CDD" id="cd04301">
    <property type="entry name" value="NAT_SF"/>
    <property type="match status" value="1"/>
</dbReference>
<dbReference type="RefSeq" id="WP_050775030.1">
    <property type="nucleotide sequence ID" value="NZ_CP047261.1"/>
</dbReference>
<evidence type="ECO:0000256" key="2">
    <source>
        <dbReference type="ARBA" id="ARBA00023315"/>
    </source>
</evidence>
<accession>A0A8T8CAI8</accession>
<dbReference type="EMBL" id="CP047261">
    <property type="protein sequence ID" value="QHF00683.1"/>
    <property type="molecule type" value="Genomic_DNA"/>
</dbReference>
<dbReference type="Gene3D" id="3.40.630.30">
    <property type="match status" value="1"/>
</dbReference>
<keyword evidence="2" id="KW-0012">Acyltransferase</keyword>
<dbReference type="AlphaFoldDB" id="A0A8T8CAI8"/>
<organism evidence="5 6">
    <name type="scientific">Pseudomonas syringae pv. maculicola str. ES4326</name>
    <dbReference type="NCBI Taxonomy" id="629265"/>
    <lineage>
        <taxon>Bacteria</taxon>
        <taxon>Pseudomonadati</taxon>
        <taxon>Pseudomonadota</taxon>
        <taxon>Gammaproteobacteria</taxon>
        <taxon>Pseudomonadales</taxon>
        <taxon>Pseudomonadaceae</taxon>
        <taxon>Pseudomonas</taxon>
    </lineage>
</organism>
<dbReference type="PANTHER" id="PTHR43877">
    <property type="entry name" value="AMINOALKYLPHOSPHONATE N-ACETYLTRANSFERASE-RELATED-RELATED"/>
    <property type="match status" value="1"/>
</dbReference>
<protein>
    <submittedName>
        <fullName evidence="5">GNAT family N-acetyltransferase</fullName>
    </submittedName>
</protein>
<dbReference type="Proteomes" id="UP000003811">
    <property type="component" value="Plasmid pPma4326F"/>
</dbReference>
<keyword evidence="1" id="KW-0808">Transferase</keyword>
<dbReference type="InterPro" id="IPR016181">
    <property type="entry name" value="Acyl_CoA_acyltransferase"/>
</dbReference>
<dbReference type="GO" id="GO:0016747">
    <property type="term" value="F:acyltransferase activity, transferring groups other than amino-acyl groups"/>
    <property type="evidence" value="ECO:0007669"/>
    <property type="project" value="InterPro"/>
</dbReference>
<dbReference type="PANTHER" id="PTHR43877:SF5">
    <property type="entry name" value="BLL8307 PROTEIN"/>
    <property type="match status" value="1"/>
</dbReference>
<proteinExistence type="predicted"/>
<dbReference type="PROSITE" id="PS51186">
    <property type="entry name" value="GNAT"/>
    <property type="match status" value="1"/>
</dbReference>